<feature type="compositionally biased region" description="Basic and acidic residues" evidence="13">
    <location>
        <begin position="74"/>
        <end position="83"/>
    </location>
</feature>
<dbReference type="GO" id="GO:0003682">
    <property type="term" value="F:chromatin binding"/>
    <property type="evidence" value="ECO:0007669"/>
    <property type="project" value="InterPro"/>
</dbReference>
<dbReference type="Gene3D" id="3.40.50.150">
    <property type="entry name" value="Vaccinia Virus protein VP39"/>
    <property type="match status" value="1"/>
</dbReference>
<dbReference type="SMART" id="SM00439">
    <property type="entry name" value="BAH"/>
    <property type="match status" value="2"/>
</dbReference>
<evidence type="ECO:0000313" key="16">
    <source>
        <dbReference type="Proteomes" id="UP000006753"/>
    </source>
</evidence>
<dbReference type="KEGG" id="mbe:MBM_03194"/>
<dbReference type="Pfam" id="PF01426">
    <property type="entry name" value="BAH"/>
    <property type="match status" value="2"/>
</dbReference>
<evidence type="ECO:0000256" key="9">
    <source>
        <dbReference type="ARBA" id="ARBA00023125"/>
    </source>
</evidence>
<dbReference type="PANTHER" id="PTHR43270:SF8">
    <property type="entry name" value="DI- AND TRIPEPTIDASE DUG2-RELATED"/>
    <property type="match status" value="1"/>
</dbReference>
<dbReference type="PROSITE" id="PS50082">
    <property type="entry name" value="WD_REPEATS_2"/>
    <property type="match status" value="2"/>
</dbReference>
<keyword evidence="4" id="KW-0645">Protease</keyword>
<keyword evidence="7" id="KW-0479">Metal-binding</keyword>
<dbReference type="GO" id="GO:0008168">
    <property type="term" value="F:methyltransferase activity"/>
    <property type="evidence" value="ECO:0007669"/>
    <property type="project" value="UniProtKB-KW"/>
</dbReference>
<dbReference type="Gene3D" id="2.130.10.10">
    <property type="entry name" value="YVTN repeat-like/Quinoprotein amine dehydrogenase"/>
    <property type="match status" value="2"/>
</dbReference>
<reference evidence="15 16" key="1">
    <citation type="journal article" date="2012" name="BMC Genomics">
        <title>Sequencing the genome of Marssonina brunnea reveals fungus-poplar co-evolution.</title>
        <authorList>
            <person name="Zhu S."/>
            <person name="Cao Y.-Z."/>
            <person name="Jiang C."/>
            <person name="Tan B.-Y."/>
            <person name="Wang Z."/>
            <person name="Feng S."/>
            <person name="Zhang L."/>
            <person name="Su X.-H."/>
            <person name="Brejova B."/>
            <person name="Vinar T."/>
            <person name="Xu M."/>
            <person name="Wang M.-X."/>
            <person name="Zhang S.-G."/>
            <person name="Huang M.-R."/>
            <person name="Wu R."/>
            <person name="Zhou Y."/>
        </authorList>
    </citation>
    <scope>NUCLEOTIDE SEQUENCE [LARGE SCALE GENOMIC DNA]</scope>
    <source>
        <strain evidence="15 16">MB_m1</strain>
    </source>
</reference>
<evidence type="ECO:0000256" key="5">
    <source>
        <dbReference type="ARBA" id="ARBA00022679"/>
    </source>
</evidence>
<dbReference type="OrthoDB" id="7832001at2759"/>
<organism evidence="15 16">
    <name type="scientific">Marssonina brunnea f. sp. multigermtubi (strain MB_m1)</name>
    <name type="common">Marssonina leaf spot fungus</name>
    <dbReference type="NCBI Taxonomy" id="1072389"/>
    <lineage>
        <taxon>Eukaryota</taxon>
        <taxon>Fungi</taxon>
        <taxon>Dikarya</taxon>
        <taxon>Ascomycota</taxon>
        <taxon>Pezizomycotina</taxon>
        <taxon>Leotiomycetes</taxon>
        <taxon>Helotiales</taxon>
        <taxon>Drepanopezizaceae</taxon>
        <taxon>Drepanopeziza</taxon>
    </lineage>
</organism>
<evidence type="ECO:0000256" key="7">
    <source>
        <dbReference type="ARBA" id="ARBA00022723"/>
    </source>
</evidence>
<evidence type="ECO:0000256" key="4">
    <source>
        <dbReference type="ARBA" id="ARBA00022670"/>
    </source>
</evidence>
<keyword evidence="6 12" id="KW-0949">S-adenosyl-L-methionine</keyword>
<feature type="repeat" description="WD" evidence="11">
    <location>
        <begin position="348"/>
        <end position="374"/>
    </location>
</feature>
<evidence type="ECO:0000256" key="12">
    <source>
        <dbReference type="PROSITE-ProRule" id="PRU01016"/>
    </source>
</evidence>
<feature type="region of interest" description="Disordered" evidence="13">
    <location>
        <begin position="74"/>
        <end position="121"/>
    </location>
</feature>
<feature type="region of interest" description="Disordered" evidence="13">
    <location>
        <begin position="912"/>
        <end position="949"/>
    </location>
</feature>
<dbReference type="Gene3D" id="3.40.630.10">
    <property type="entry name" value="Zn peptidases"/>
    <property type="match status" value="2"/>
</dbReference>
<evidence type="ECO:0000256" key="10">
    <source>
        <dbReference type="ARBA" id="ARBA00023242"/>
    </source>
</evidence>
<comment type="subcellular location">
    <subcellularLocation>
        <location evidence="1">Nucleus</location>
    </subcellularLocation>
</comment>
<dbReference type="Gene3D" id="3.30.70.360">
    <property type="match status" value="1"/>
</dbReference>
<sequence>MQNTYKTHLEDEEIFQLSLWNGCGQSPFEFAIPPTPLCDPDLPMLTSSASGEEMEEMIWSDSDNSQMYGCQSERLAKGKDPPRDSSSPLARAAKARSLHAQHTGVAAPRADLSTAEARNEEPYEAEVLHRVADDTVPGVSLQEKPELAHHLQNDSSILTLAVGSRYIYAGTQDGEIVVWSLASFELVNRIQAHTRAVLCLFLSGDGNLLFSSAGDAIVNAWCPDSLNRLYHVYSTYDVGDVFSVAYSTQFQTVYLGAQNTSIQWCSLKESSTRPSPCPDNHPDRRNHRFFDSVAVGGKHTPRPHTTRTGADDGLVLEIDKSHMMQYAHFGYVYCMLLVRGITRLVDADEDVLISGGGDGTIKIWKLSYDNSQAIQEVARLGEDDAESVLSMAVDGSFLYSSKLEGVIELWDLDTKQKLRVIRAHKGDVMTLQMGWGYLFSAGSTGYARKYSTVQYGKYQNSILFNQKYHCVNRWKAHEGRILASALTTFNGQQLYITGANDNSVSVWNITGCDSTKAGKAEVAENQLLKSLQEFVSFKTISSRPDHAEDCRRGATFLRTLFNKHGAQTEMLNTDGRHNPVVYARFKGKPATSGERKKILFYGHYDVVPADNKQNKWIIDPFDMKGINGYLYGRGVTDNKGPIMAALYGVVDLIHEKALEADIIFLIEGEEESGSRGFKEAVRRHKELIGDIDYIILANSYWLDDDVPCLTYGLRGVLHATVKVDSSHPDVHSGVDGSYMMDEPLFDLTSILAKLKGLHNRIQIPGFYDSILPLTAVEEARYDDITETLIRRNPENGPPETLKASLMARWREPNLTVHRYKVSGPDGSLVSSHASAAISLRLVPNQEVEDVIQSLTAFLTDAFAKLDTHNHLSITIDNQADAWLGDPDNEIFQTLEEAIMNVWGPIGEGRCSSVPGPRPKPQALKPGSPAMPSVSPSLKPTPATVTTLTNGSNHTSLAAIPLEPASLTSLVSSNSANGSKTKGRKPLYIREGGSIPSIRFLEKEFDAPAAHLPCGQASDSAHMDNERLRISNLYKSREIFRQVFKELPRNNPRKPDFSNLPLSEWSDFKGRSQKVGKTNIRRVPSQNVLGKTWVTPRIFKLWKFFYPNVMERVQLPGIAKGQRVVLESDSEDIMNELRTLVRDHTSSDAGAYRLGTQIWYNRKLDTQAFASITLGGVSYHPGDCVIVASEAQSEEPRFARIISIFEDEDDEVSVHLRWFEVGSNTILGETAGPRELFLLTSCDSNPVNCIVAKVKVGFFGDQNSGRYDSVSDTIDHEDFGFYYRHHWNPNSKQFTSASDHESNIYLGLGKKSLSGTCHCCKIMAERLQDEETRILWDIVPDSKGRGIISGFCSRQVQYRTLDFVYLLPVDHSEPCRIGQIQDIYLSRFSEVSKLTSTMVSDHDVRLKVAIYKRYDDLVPSRGQEHEPGRKFGIRDSRRLFFTGETIKIDGSIVDGVCYVLHRDHVDDLDSFKDQKDTFWVKDRLEEEIDWDSCVRPRDLRPLDSGSVRYSATKFEHEKKMILVREFLERGEKARTLELFNGIGGLTVAFKGISGITNAVEIDPAACVTMRNNQPGVIVHKGDASNLLLRAIKRDQGAKLGKLFDGKGNLIPDLPFRDQVDFIKGGPPCPGYSVANCQKKDGEPKNSLVALYSAYVDFYRPKYSLIENVTGLIHHTLRTPESNDFKTKPETLENGTIRMIYRTYTSMGYQVQCAVLYAEEHGSPQSRPRVIIWATQPGCRLPEYPQPEHLWKTRAACPIFMPGSKLNQSDFHWHRKRRSTPHRVVTLGDAWIDLPEYDIKNPHLIIPQTRFQKFEAEQRRNKITFYDSLDGESYVGSDNQTYASGPKSEYQRIMRKGTTDNVITAHVTRKLTSINTERVCTIPLVTEANHESLPVALKFRSRNSTPVYSPKKCCRLALDGIHNVCMTELEVAGKYGNNWRVEDAIRGIGNAVPVPLGASLAEGFLDSWMQYIKNRDRIEPRYEEPAARNPVRVVHQEVIVIPDSEDE</sequence>
<keyword evidence="8" id="KW-0378">Hydrolase</keyword>
<evidence type="ECO:0000256" key="1">
    <source>
        <dbReference type="ARBA" id="ARBA00004123"/>
    </source>
</evidence>
<dbReference type="GO" id="GO:0006751">
    <property type="term" value="P:glutathione catabolic process"/>
    <property type="evidence" value="ECO:0007669"/>
    <property type="project" value="TreeGrafter"/>
</dbReference>
<comment type="similarity">
    <text evidence="12">Belongs to the class I-like SAM-binding methyltransferase superfamily. C5-methyltransferase family.</text>
</comment>
<feature type="domain" description="BAH" evidence="14">
    <location>
        <begin position="1355"/>
        <end position="1494"/>
    </location>
</feature>
<dbReference type="SUPFAM" id="SSF50978">
    <property type="entry name" value="WD40 repeat-like"/>
    <property type="match status" value="1"/>
</dbReference>
<dbReference type="PRINTS" id="PR00105">
    <property type="entry name" value="C5METTRFRASE"/>
</dbReference>
<feature type="repeat" description="WD" evidence="11">
    <location>
        <begin position="190"/>
        <end position="221"/>
    </location>
</feature>
<dbReference type="PANTHER" id="PTHR43270">
    <property type="entry name" value="BETA-ALA-HIS DIPEPTIDASE"/>
    <property type="match status" value="1"/>
</dbReference>
<dbReference type="GO" id="GO:0005634">
    <property type="term" value="C:nucleus"/>
    <property type="evidence" value="ECO:0007669"/>
    <property type="project" value="UniProtKB-SubCell"/>
</dbReference>
<dbReference type="GO" id="GO:0008233">
    <property type="term" value="F:peptidase activity"/>
    <property type="evidence" value="ECO:0007669"/>
    <property type="project" value="UniProtKB-KW"/>
</dbReference>
<dbReference type="InterPro" id="IPR001525">
    <property type="entry name" value="C5_MeTfrase"/>
</dbReference>
<dbReference type="eggNOG" id="KOG2276">
    <property type="taxonomic scope" value="Eukaryota"/>
</dbReference>
<keyword evidence="11" id="KW-0853">WD repeat</keyword>
<dbReference type="Gene3D" id="2.30.30.490">
    <property type="match status" value="2"/>
</dbReference>
<evidence type="ECO:0000256" key="2">
    <source>
        <dbReference type="ARBA" id="ARBA00006247"/>
    </source>
</evidence>
<dbReference type="PROSITE" id="PS51038">
    <property type="entry name" value="BAH"/>
    <property type="match status" value="2"/>
</dbReference>
<dbReference type="InterPro" id="IPR015943">
    <property type="entry name" value="WD40/YVTN_repeat-like_dom_sf"/>
</dbReference>
<accession>K1X1R2</accession>
<evidence type="ECO:0000256" key="11">
    <source>
        <dbReference type="PROSITE-ProRule" id="PRU00221"/>
    </source>
</evidence>
<evidence type="ECO:0000256" key="8">
    <source>
        <dbReference type="ARBA" id="ARBA00022801"/>
    </source>
</evidence>
<feature type="domain" description="BAH" evidence="14">
    <location>
        <begin position="1176"/>
        <end position="1297"/>
    </location>
</feature>
<dbReference type="SMART" id="SM00320">
    <property type="entry name" value="WD40"/>
    <property type="match status" value="6"/>
</dbReference>
<keyword evidence="10" id="KW-0539">Nucleus</keyword>
<dbReference type="PROSITE" id="PS00094">
    <property type="entry name" value="C5_MTASE_1"/>
    <property type="match status" value="1"/>
</dbReference>
<feature type="active site" evidence="12">
    <location>
        <position position="1627"/>
    </location>
</feature>
<dbReference type="SUPFAM" id="SSF53335">
    <property type="entry name" value="S-adenosyl-L-methionine-dependent methyltransferases"/>
    <property type="match status" value="1"/>
</dbReference>
<dbReference type="Gene3D" id="3.90.120.10">
    <property type="entry name" value="DNA Methylase, subunit A, domain 2"/>
    <property type="match status" value="1"/>
</dbReference>
<dbReference type="EMBL" id="JH921432">
    <property type="protein sequence ID" value="EKD18952.1"/>
    <property type="molecule type" value="Genomic_DNA"/>
</dbReference>
<dbReference type="Proteomes" id="UP000006753">
    <property type="component" value="Unassembled WGS sequence"/>
</dbReference>
<dbReference type="Pfam" id="PF01546">
    <property type="entry name" value="Peptidase_M20"/>
    <property type="match status" value="1"/>
</dbReference>
<dbReference type="STRING" id="1072389.K1X1R2"/>
<dbReference type="PROSITE" id="PS00758">
    <property type="entry name" value="ARGE_DAPE_CPG2_1"/>
    <property type="match status" value="1"/>
</dbReference>
<evidence type="ECO:0000256" key="3">
    <source>
        <dbReference type="ARBA" id="ARBA00022603"/>
    </source>
</evidence>
<evidence type="ECO:0000313" key="15">
    <source>
        <dbReference type="EMBL" id="EKD18952.1"/>
    </source>
</evidence>
<dbReference type="InterPro" id="IPR002933">
    <property type="entry name" value="Peptidase_M20"/>
</dbReference>
<gene>
    <name evidence="15" type="ORF">MBM_03194</name>
</gene>
<dbReference type="InterPro" id="IPR001680">
    <property type="entry name" value="WD40_rpt"/>
</dbReference>
<dbReference type="InterPro" id="IPR043151">
    <property type="entry name" value="BAH_sf"/>
</dbReference>
<dbReference type="GO" id="GO:0032259">
    <property type="term" value="P:methylation"/>
    <property type="evidence" value="ECO:0007669"/>
    <property type="project" value="UniProtKB-KW"/>
</dbReference>
<proteinExistence type="inferred from homology"/>
<dbReference type="GO" id="GO:0006508">
    <property type="term" value="P:proteolysis"/>
    <property type="evidence" value="ECO:0007669"/>
    <property type="project" value="UniProtKB-KW"/>
</dbReference>
<dbReference type="GO" id="GO:0046872">
    <property type="term" value="F:metal ion binding"/>
    <property type="evidence" value="ECO:0007669"/>
    <property type="project" value="UniProtKB-KW"/>
</dbReference>
<dbReference type="InParanoid" id="K1X1R2"/>
<protein>
    <submittedName>
        <fullName evidence="15">Beta-Ala-His dipeptidase</fullName>
    </submittedName>
</protein>
<dbReference type="InterPro" id="IPR001025">
    <property type="entry name" value="BAH_dom"/>
</dbReference>
<dbReference type="InterPro" id="IPR029063">
    <property type="entry name" value="SAM-dependent_MTases_sf"/>
</dbReference>
<evidence type="ECO:0000256" key="13">
    <source>
        <dbReference type="SAM" id="MobiDB-lite"/>
    </source>
</evidence>
<dbReference type="InterPro" id="IPR018117">
    <property type="entry name" value="C5_DNA_meth_AS"/>
</dbReference>
<dbReference type="InterPro" id="IPR051458">
    <property type="entry name" value="Cyt/Met_Dipeptidase"/>
</dbReference>
<evidence type="ECO:0000259" key="14">
    <source>
        <dbReference type="PROSITE" id="PS51038"/>
    </source>
</evidence>
<keyword evidence="9" id="KW-0238">DNA-binding</keyword>
<keyword evidence="5 12" id="KW-0808">Transferase</keyword>
<dbReference type="Pfam" id="PF00400">
    <property type="entry name" value="WD40"/>
    <property type="match status" value="2"/>
</dbReference>
<dbReference type="InterPro" id="IPR001261">
    <property type="entry name" value="ArgE/DapE_CS"/>
</dbReference>
<name>K1X1R2_MARBU</name>
<keyword evidence="3 12" id="KW-0489">Methyltransferase</keyword>
<dbReference type="PROSITE" id="PS51679">
    <property type="entry name" value="SAM_MT_C5"/>
    <property type="match status" value="1"/>
</dbReference>
<evidence type="ECO:0000256" key="6">
    <source>
        <dbReference type="ARBA" id="ARBA00022691"/>
    </source>
</evidence>
<dbReference type="SUPFAM" id="SSF53187">
    <property type="entry name" value="Zn-dependent exopeptidases"/>
    <property type="match status" value="1"/>
</dbReference>
<feature type="compositionally biased region" description="Polar residues" evidence="13">
    <location>
        <begin position="933"/>
        <end position="949"/>
    </location>
</feature>
<dbReference type="InterPro" id="IPR036322">
    <property type="entry name" value="WD40_repeat_dom_sf"/>
</dbReference>
<comment type="similarity">
    <text evidence="2">Belongs to the peptidase M20A family.</text>
</comment>
<dbReference type="GO" id="GO:0003677">
    <property type="term" value="F:DNA binding"/>
    <property type="evidence" value="ECO:0007669"/>
    <property type="project" value="UniProtKB-KW"/>
</dbReference>
<keyword evidence="16" id="KW-1185">Reference proteome</keyword>
<dbReference type="Pfam" id="PF00145">
    <property type="entry name" value="DNA_methylase"/>
    <property type="match status" value="1"/>
</dbReference>
<dbReference type="HOGENOM" id="CLU_233831_0_0_1"/>